<feature type="transmembrane region" description="Helical" evidence="1">
    <location>
        <begin position="178"/>
        <end position="196"/>
    </location>
</feature>
<organism evidence="3 4">
    <name type="scientific">Rhizocola hellebori</name>
    <dbReference type="NCBI Taxonomy" id="1392758"/>
    <lineage>
        <taxon>Bacteria</taxon>
        <taxon>Bacillati</taxon>
        <taxon>Actinomycetota</taxon>
        <taxon>Actinomycetes</taxon>
        <taxon>Micromonosporales</taxon>
        <taxon>Micromonosporaceae</taxon>
        <taxon>Rhizocola</taxon>
    </lineage>
</organism>
<dbReference type="AlphaFoldDB" id="A0A8J3QC79"/>
<evidence type="ECO:0000259" key="2">
    <source>
        <dbReference type="Pfam" id="PF20990"/>
    </source>
</evidence>
<dbReference type="InterPro" id="IPR048389">
    <property type="entry name" value="YciQ-like_C"/>
</dbReference>
<sequence>MSRETSINLSVIAVAIWLLSYAMVLAYFRQRTLKPDPATEDLREESPAVVSLLVNNFEPGLDLVEATLLDLGARGFLEFRPSESGRHTVHIGKEFPSGLSAFDQQVFDRVSGSAIGGVAQLERTVFDDLYRTAQREAREAGLSQLRFDWRTQSWLIVGAVAAAATVGGSLFWASGLVLHLTAGVLVLLALLGLIAAGQRVQHTPAGITAAQHWLGVRQFMRGHSSFVEDPPTAAKRWERYLGYGAAMGVTHGASLLAGDRHLIWAHHDGRWRRVRVEYPRGWDRYGRSVPDLLRQAGTRLAAGGALLLFWRFESTVATNLGLVAGAYLVLRGLYLVIRTLIDLTPPRTIAGEVLRIDAWRPGRFSVRQDLYVWRVPHVAYLVVDDGESDRLTAWALPKGKFPEPGMRVRIAVRPWSRRVIQLALVESTVWHSSSSAAPWRG</sequence>
<protein>
    <recommendedName>
        <fullName evidence="2">Predicted membrane protein YciQ-like C-terminal domain-containing protein</fullName>
    </recommendedName>
</protein>
<name>A0A8J3QC79_9ACTN</name>
<gene>
    <name evidence="3" type="ORF">Rhe02_60320</name>
</gene>
<evidence type="ECO:0000256" key="1">
    <source>
        <dbReference type="SAM" id="Phobius"/>
    </source>
</evidence>
<reference evidence="3" key="1">
    <citation type="submission" date="2021-01" db="EMBL/GenBank/DDBJ databases">
        <title>Whole genome shotgun sequence of Rhizocola hellebori NBRC 109834.</title>
        <authorList>
            <person name="Komaki H."/>
            <person name="Tamura T."/>
        </authorList>
    </citation>
    <scope>NUCLEOTIDE SEQUENCE</scope>
    <source>
        <strain evidence="3">NBRC 109834</strain>
    </source>
</reference>
<evidence type="ECO:0000313" key="3">
    <source>
        <dbReference type="EMBL" id="GIH07965.1"/>
    </source>
</evidence>
<keyword evidence="1" id="KW-0812">Transmembrane</keyword>
<comment type="caution">
    <text evidence="3">The sequence shown here is derived from an EMBL/GenBank/DDBJ whole genome shotgun (WGS) entry which is preliminary data.</text>
</comment>
<keyword evidence="4" id="KW-1185">Reference proteome</keyword>
<dbReference type="Proteomes" id="UP000612899">
    <property type="component" value="Unassembled WGS sequence"/>
</dbReference>
<proteinExistence type="predicted"/>
<keyword evidence="1" id="KW-0472">Membrane</keyword>
<keyword evidence="1" id="KW-1133">Transmembrane helix</keyword>
<dbReference type="EMBL" id="BONY01000043">
    <property type="protein sequence ID" value="GIH07965.1"/>
    <property type="molecule type" value="Genomic_DNA"/>
</dbReference>
<evidence type="ECO:0000313" key="4">
    <source>
        <dbReference type="Proteomes" id="UP000612899"/>
    </source>
</evidence>
<dbReference type="Pfam" id="PF20990">
    <property type="entry name" value="DUF2207_C"/>
    <property type="match status" value="1"/>
</dbReference>
<feature type="domain" description="Predicted membrane protein YciQ-like C-terminal" evidence="2">
    <location>
        <begin position="46"/>
        <end position="249"/>
    </location>
</feature>
<feature type="transmembrane region" description="Helical" evidence="1">
    <location>
        <begin position="154"/>
        <end position="172"/>
    </location>
</feature>
<feature type="transmembrane region" description="Helical" evidence="1">
    <location>
        <begin position="6"/>
        <end position="28"/>
    </location>
</feature>
<accession>A0A8J3QC79</accession>